<protein>
    <recommendedName>
        <fullName evidence="1">non-specific serine/threonine protein kinase</fullName>
        <ecNumber evidence="1">2.7.11.1</ecNumber>
    </recommendedName>
</protein>
<dbReference type="RefSeq" id="WP_203910189.1">
    <property type="nucleotide sequence ID" value="NZ_BONY01000026.1"/>
</dbReference>
<dbReference type="InterPro" id="IPR017441">
    <property type="entry name" value="Protein_kinase_ATP_BS"/>
</dbReference>
<evidence type="ECO:0000259" key="9">
    <source>
        <dbReference type="PROSITE" id="PS50011"/>
    </source>
</evidence>
<gene>
    <name evidence="10" type="ORF">Rhe02_44480</name>
</gene>
<organism evidence="10 11">
    <name type="scientific">Rhizocola hellebori</name>
    <dbReference type="NCBI Taxonomy" id="1392758"/>
    <lineage>
        <taxon>Bacteria</taxon>
        <taxon>Bacillati</taxon>
        <taxon>Actinomycetota</taxon>
        <taxon>Actinomycetes</taxon>
        <taxon>Micromonosporales</taxon>
        <taxon>Micromonosporaceae</taxon>
        <taxon>Rhizocola</taxon>
    </lineage>
</organism>
<dbReference type="EC" id="2.7.11.1" evidence="1"/>
<dbReference type="InterPro" id="IPR008266">
    <property type="entry name" value="Tyr_kinase_AS"/>
</dbReference>
<keyword evidence="11" id="KW-1185">Reference proteome</keyword>
<keyword evidence="5" id="KW-0418">Kinase</keyword>
<dbReference type="Gene3D" id="1.10.510.10">
    <property type="entry name" value="Transferase(Phosphotransferase) domain 1"/>
    <property type="match status" value="1"/>
</dbReference>
<dbReference type="Proteomes" id="UP000612899">
    <property type="component" value="Unassembled WGS sequence"/>
</dbReference>
<evidence type="ECO:0000256" key="6">
    <source>
        <dbReference type="ARBA" id="ARBA00022840"/>
    </source>
</evidence>
<proteinExistence type="predicted"/>
<evidence type="ECO:0000313" key="10">
    <source>
        <dbReference type="EMBL" id="GIH06381.1"/>
    </source>
</evidence>
<evidence type="ECO:0000256" key="1">
    <source>
        <dbReference type="ARBA" id="ARBA00012513"/>
    </source>
</evidence>
<dbReference type="Pfam" id="PF00069">
    <property type="entry name" value="Pkinase"/>
    <property type="match status" value="1"/>
</dbReference>
<reference evidence="10" key="1">
    <citation type="submission" date="2021-01" db="EMBL/GenBank/DDBJ databases">
        <title>Whole genome shotgun sequence of Rhizocola hellebori NBRC 109834.</title>
        <authorList>
            <person name="Komaki H."/>
            <person name="Tamura T."/>
        </authorList>
    </citation>
    <scope>NUCLEOTIDE SEQUENCE</scope>
    <source>
        <strain evidence="10">NBRC 109834</strain>
    </source>
</reference>
<feature type="region of interest" description="Disordered" evidence="8">
    <location>
        <begin position="304"/>
        <end position="332"/>
    </location>
</feature>
<keyword evidence="3" id="KW-0808">Transferase</keyword>
<evidence type="ECO:0000256" key="2">
    <source>
        <dbReference type="ARBA" id="ARBA00022527"/>
    </source>
</evidence>
<dbReference type="PROSITE" id="PS00107">
    <property type="entry name" value="PROTEIN_KINASE_ATP"/>
    <property type="match status" value="1"/>
</dbReference>
<evidence type="ECO:0000256" key="5">
    <source>
        <dbReference type="ARBA" id="ARBA00022777"/>
    </source>
</evidence>
<accession>A0A8J3QB76</accession>
<dbReference type="PROSITE" id="PS50011">
    <property type="entry name" value="PROTEIN_KINASE_DOM"/>
    <property type="match status" value="1"/>
</dbReference>
<dbReference type="InterPro" id="IPR011009">
    <property type="entry name" value="Kinase-like_dom_sf"/>
</dbReference>
<keyword evidence="6 7" id="KW-0067">ATP-binding</keyword>
<name>A0A8J3QB76_9ACTN</name>
<keyword evidence="4 7" id="KW-0547">Nucleotide-binding</keyword>
<dbReference type="AlphaFoldDB" id="A0A8J3QB76"/>
<dbReference type="EMBL" id="BONY01000026">
    <property type="protein sequence ID" value="GIH06381.1"/>
    <property type="molecule type" value="Genomic_DNA"/>
</dbReference>
<dbReference type="GO" id="GO:0005524">
    <property type="term" value="F:ATP binding"/>
    <property type="evidence" value="ECO:0007669"/>
    <property type="project" value="UniProtKB-UniRule"/>
</dbReference>
<feature type="binding site" evidence="7">
    <location>
        <position position="45"/>
    </location>
    <ligand>
        <name>ATP</name>
        <dbReference type="ChEBI" id="CHEBI:30616"/>
    </ligand>
</feature>
<dbReference type="PANTHER" id="PTHR43289">
    <property type="entry name" value="MITOGEN-ACTIVATED PROTEIN KINASE KINASE KINASE 20-RELATED"/>
    <property type="match status" value="1"/>
</dbReference>
<dbReference type="GO" id="GO:0004674">
    <property type="term" value="F:protein serine/threonine kinase activity"/>
    <property type="evidence" value="ECO:0007669"/>
    <property type="project" value="UniProtKB-KW"/>
</dbReference>
<evidence type="ECO:0000256" key="3">
    <source>
        <dbReference type="ARBA" id="ARBA00022679"/>
    </source>
</evidence>
<evidence type="ECO:0000256" key="4">
    <source>
        <dbReference type="ARBA" id="ARBA00022741"/>
    </source>
</evidence>
<evidence type="ECO:0000256" key="7">
    <source>
        <dbReference type="PROSITE-ProRule" id="PRU10141"/>
    </source>
</evidence>
<dbReference type="InterPro" id="IPR000719">
    <property type="entry name" value="Prot_kinase_dom"/>
</dbReference>
<dbReference type="SUPFAM" id="SSF56112">
    <property type="entry name" value="Protein kinase-like (PK-like)"/>
    <property type="match status" value="1"/>
</dbReference>
<dbReference type="PANTHER" id="PTHR43289:SF6">
    <property type="entry name" value="SERINE_THREONINE-PROTEIN KINASE NEKL-3"/>
    <property type="match status" value="1"/>
</dbReference>
<dbReference type="Gene3D" id="3.30.200.20">
    <property type="entry name" value="Phosphorylase Kinase, domain 1"/>
    <property type="match status" value="1"/>
</dbReference>
<keyword evidence="2" id="KW-0723">Serine/threonine-protein kinase</keyword>
<dbReference type="PROSITE" id="PS00109">
    <property type="entry name" value="PROTEIN_KINASE_TYR"/>
    <property type="match status" value="1"/>
</dbReference>
<feature type="domain" description="Protein kinase" evidence="9">
    <location>
        <begin position="16"/>
        <end position="278"/>
    </location>
</feature>
<comment type="caution">
    <text evidence="10">The sequence shown here is derived from an EMBL/GenBank/DDBJ whole genome shotgun (WGS) entry which is preliminary data.</text>
</comment>
<sequence length="410" mass="43882">MADDGLSPGDLLAGRYRLIDRVGMGGMAVIWRAHDETLERLVAVKVLDLSLSGDARMRDLVRREAWAAARLNHPDVASVHDFVQVGDFGVLVMQLVEGTPVADLIAAGPLPWQEALRIGMRVALVLDHAHHRGVIHRDITPDNIVVHGDRVTVLDFGIAAKIGEPDDDSTGASFGTPAYVAPERLDGTPAQTATDIYALGVVLFEMLTARVPFRVRGWDDVAVDHGPAPLLRVSGLPAQVRSLVTQMLAREAAARPRAEQVAQVLREALSVKRSHLLVAAVVTAAMVGAALVIWWPRPQDQPTFPPAAPRTSVAVSRTPPASPTPVPTPSPLSRESALYMMLSAISDGVAQGSIRPDAGLDLQQLLRQAKSEDAIEGVRDKISAREQEGAISPATARDLKTALNNLAASY</sequence>
<evidence type="ECO:0000313" key="11">
    <source>
        <dbReference type="Proteomes" id="UP000612899"/>
    </source>
</evidence>
<dbReference type="CDD" id="cd14014">
    <property type="entry name" value="STKc_PknB_like"/>
    <property type="match status" value="1"/>
</dbReference>
<evidence type="ECO:0000256" key="8">
    <source>
        <dbReference type="SAM" id="MobiDB-lite"/>
    </source>
</evidence>
<feature type="compositionally biased region" description="Pro residues" evidence="8">
    <location>
        <begin position="320"/>
        <end position="330"/>
    </location>
</feature>